<keyword evidence="8" id="KW-0472">Membrane</keyword>
<organism evidence="15">
    <name type="scientific">Candida tenuis (strain ATCC 10573 / BCRC 21748 / CBS 615 / JCM 9827 / NBRC 10315 / NRRL Y-1498 / VKM Y-70)</name>
    <name type="common">Yeast</name>
    <name type="synonym">Yamadazyma tenuis</name>
    <dbReference type="NCBI Taxonomy" id="590646"/>
    <lineage>
        <taxon>Eukaryota</taxon>
        <taxon>Fungi</taxon>
        <taxon>Dikarya</taxon>
        <taxon>Ascomycota</taxon>
        <taxon>Saccharomycotina</taxon>
        <taxon>Pichiomycetes</taxon>
        <taxon>Debaryomycetaceae</taxon>
        <taxon>Yamadazyma</taxon>
    </lineage>
</organism>
<gene>
    <name evidence="14" type="ORF">CANTEDRAFT_111988</name>
</gene>
<dbReference type="PRINTS" id="PR00979">
    <property type="entry name" value="TAFAZZIN"/>
</dbReference>
<keyword evidence="3" id="KW-0808">Transferase</keyword>
<keyword evidence="7" id="KW-0496">Mitochondrion</keyword>
<dbReference type="AlphaFoldDB" id="G3BC13"/>
<dbReference type="SMART" id="SM00563">
    <property type="entry name" value="PlsC"/>
    <property type="match status" value="1"/>
</dbReference>
<evidence type="ECO:0000256" key="6">
    <source>
        <dbReference type="ARBA" id="ARBA00023098"/>
    </source>
</evidence>
<dbReference type="OrthoDB" id="193467at2759"/>
<dbReference type="GO" id="GO:0035965">
    <property type="term" value="P:cardiolipin acyl-chain remodeling"/>
    <property type="evidence" value="ECO:0007669"/>
    <property type="project" value="TreeGrafter"/>
</dbReference>
<dbReference type="eggNOG" id="KOG2847">
    <property type="taxonomic scope" value="Eukaryota"/>
</dbReference>
<protein>
    <recommendedName>
        <fullName evidence="12">Tafazzin family protein</fullName>
    </recommendedName>
</protein>
<dbReference type="PANTHER" id="PTHR12497">
    <property type="entry name" value="TAZ PROTEIN TAFAZZIN"/>
    <property type="match status" value="1"/>
</dbReference>
<evidence type="ECO:0000256" key="9">
    <source>
        <dbReference type="ARBA" id="ARBA00023315"/>
    </source>
</evidence>
<evidence type="ECO:0000256" key="8">
    <source>
        <dbReference type="ARBA" id="ARBA00023136"/>
    </source>
</evidence>
<dbReference type="Proteomes" id="UP000000707">
    <property type="component" value="Unassembled WGS sequence"/>
</dbReference>
<evidence type="ECO:0000256" key="1">
    <source>
        <dbReference type="ARBA" id="ARBA00004137"/>
    </source>
</evidence>
<evidence type="ECO:0000256" key="10">
    <source>
        <dbReference type="ARBA" id="ARBA00024323"/>
    </source>
</evidence>
<proteinExistence type="inferred from homology"/>
<evidence type="ECO:0000313" key="15">
    <source>
        <dbReference type="Proteomes" id="UP000000707"/>
    </source>
</evidence>
<evidence type="ECO:0000256" key="4">
    <source>
        <dbReference type="ARBA" id="ARBA00022787"/>
    </source>
</evidence>
<keyword evidence="15" id="KW-1185">Reference proteome</keyword>
<keyword evidence="6" id="KW-0443">Lipid metabolism</keyword>
<evidence type="ECO:0000256" key="5">
    <source>
        <dbReference type="ARBA" id="ARBA00022792"/>
    </source>
</evidence>
<dbReference type="KEGG" id="cten:18246336"/>
<keyword evidence="9" id="KW-0012">Acyltransferase</keyword>
<comment type="similarity">
    <text evidence="2 12">Belongs to the taffazin family.</text>
</comment>
<dbReference type="GO" id="GO:0047184">
    <property type="term" value="F:1-acylglycerophosphocholine O-acyltransferase activity"/>
    <property type="evidence" value="ECO:0007669"/>
    <property type="project" value="TreeGrafter"/>
</dbReference>
<comment type="subcellular location">
    <subcellularLocation>
        <location evidence="1">Mitochondrion inner membrane</location>
        <topology evidence="1">Peripheral membrane protein</topology>
        <orientation evidence="1">Intermembrane side</orientation>
    </subcellularLocation>
    <subcellularLocation>
        <location evidence="10">Mitochondrion outer membrane</location>
        <topology evidence="10">Peripheral membrane protein</topology>
        <orientation evidence="10">Intermembrane side</orientation>
    </subcellularLocation>
</comment>
<keyword evidence="4" id="KW-1000">Mitochondrion outer membrane</keyword>
<evidence type="ECO:0000256" key="2">
    <source>
        <dbReference type="ARBA" id="ARBA00010524"/>
    </source>
</evidence>
<dbReference type="GO" id="GO:0005743">
    <property type="term" value="C:mitochondrial inner membrane"/>
    <property type="evidence" value="ECO:0007669"/>
    <property type="project" value="UniProtKB-SubCell"/>
</dbReference>
<reference evidence="14 15" key="1">
    <citation type="journal article" date="2011" name="Proc. Natl. Acad. Sci. U.S.A.">
        <title>Comparative genomics of xylose-fermenting fungi for enhanced biofuel production.</title>
        <authorList>
            <person name="Wohlbach D.J."/>
            <person name="Kuo A."/>
            <person name="Sato T.K."/>
            <person name="Potts K.M."/>
            <person name="Salamov A.A."/>
            <person name="LaButti K.M."/>
            <person name="Sun H."/>
            <person name="Clum A."/>
            <person name="Pangilinan J.L."/>
            <person name="Lindquist E.A."/>
            <person name="Lucas S."/>
            <person name="Lapidus A."/>
            <person name="Jin M."/>
            <person name="Gunawan C."/>
            <person name="Balan V."/>
            <person name="Dale B.E."/>
            <person name="Jeffries T.W."/>
            <person name="Zinkel R."/>
            <person name="Barry K.W."/>
            <person name="Grigoriev I.V."/>
            <person name="Gasch A.P."/>
        </authorList>
    </citation>
    <scope>NUCLEOTIDE SEQUENCE [LARGE SCALE GENOMIC DNA]</scope>
    <source>
        <strain evidence="15">ATCC 10573 / BCRC 21748 / CBS 615 / JCM 9827 / NBRC 10315 / NRRL Y-1498 / VKM Y-70</strain>
    </source>
</reference>
<evidence type="ECO:0000256" key="11">
    <source>
        <dbReference type="ARBA" id="ARBA00047906"/>
    </source>
</evidence>
<evidence type="ECO:0000256" key="3">
    <source>
        <dbReference type="ARBA" id="ARBA00022679"/>
    </source>
</evidence>
<dbReference type="InterPro" id="IPR000872">
    <property type="entry name" value="Tafazzin"/>
</dbReference>
<sequence>MSFEDVITRGEDFLRGAPRDSHLWNAASHATCFAMIVGSKFFLNLLYKPELHHIDKLDAALVRARSENRGLLTVMNHMSVVDDPTFYAALPWRFHFDVDTIRWSFGAHNICFSNSALSLFFNLGKVLGTKRFGYGQFQGSVDAAIRILSPDDTLDLEFAPDFNKKPKSVVLQEVNNGPIAKTAQPAPLMSRSPFIRTKTSWFHVFPEGFVLQLEPPHNNSMRYFKWGVSRLLLESTRAPVVLPIFSYGFEKIAPENTAEEGIKRYLPSNIGAEVHIWFGDEVEDAKIETYRSRWRGLCAKYFNPKHPNDLSEELRTGKKAQQLRSEVAAMLREAVLNVRNSTGHFNPEDPRFKDPSFWKEYTRTEGASAPDVKFIGKNWAIRRLQSHLPEYDHSDE</sequence>
<dbReference type="GO" id="GO:0007007">
    <property type="term" value="P:inner mitochondrial membrane organization"/>
    <property type="evidence" value="ECO:0007669"/>
    <property type="project" value="TreeGrafter"/>
</dbReference>
<dbReference type="EMBL" id="GL996528">
    <property type="protein sequence ID" value="EGV60756.1"/>
    <property type="molecule type" value="Genomic_DNA"/>
</dbReference>
<accession>G3BC13</accession>
<evidence type="ECO:0000256" key="7">
    <source>
        <dbReference type="ARBA" id="ARBA00023128"/>
    </source>
</evidence>
<keyword evidence="5" id="KW-0999">Mitochondrion inner membrane</keyword>
<evidence type="ECO:0000256" key="12">
    <source>
        <dbReference type="RuleBase" id="RU365062"/>
    </source>
</evidence>
<dbReference type="InterPro" id="IPR002123">
    <property type="entry name" value="Plipid/glycerol_acylTrfase"/>
</dbReference>
<evidence type="ECO:0000259" key="13">
    <source>
        <dbReference type="SMART" id="SM00563"/>
    </source>
</evidence>
<dbReference type="GO" id="GO:0005741">
    <property type="term" value="C:mitochondrial outer membrane"/>
    <property type="evidence" value="ECO:0007669"/>
    <property type="project" value="UniProtKB-SubCell"/>
</dbReference>
<evidence type="ECO:0000313" key="14">
    <source>
        <dbReference type="EMBL" id="EGV60756.1"/>
    </source>
</evidence>
<name>G3BC13_CANTC</name>
<feature type="domain" description="Phospholipid/glycerol acyltransferase" evidence="13">
    <location>
        <begin position="71"/>
        <end position="249"/>
    </location>
</feature>
<dbReference type="PANTHER" id="PTHR12497:SF0">
    <property type="entry name" value="TAFAZZIN"/>
    <property type="match status" value="1"/>
</dbReference>
<comment type="catalytic activity">
    <reaction evidence="11">
        <text>1'-[1,2-diacyl-sn-glycero-3-phospho],3'-[1-acyl-sn-glycero-3-phospho]-glycerol + a 1,2-diacyl-sn-glycero-3-phosphocholine = a cardiolipin + a 1-acyl-sn-glycero-3-phosphocholine</text>
        <dbReference type="Rhea" id="RHEA:33731"/>
        <dbReference type="ChEBI" id="CHEBI:57643"/>
        <dbReference type="ChEBI" id="CHEBI:58168"/>
        <dbReference type="ChEBI" id="CHEBI:62237"/>
        <dbReference type="ChEBI" id="CHEBI:64743"/>
    </reaction>
    <physiologicalReaction direction="left-to-right" evidence="11">
        <dbReference type="Rhea" id="RHEA:33732"/>
    </physiologicalReaction>
    <physiologicalReaction direction="right-to-left" evidence="11">
        <dbReference type="Rhea" id="RHEA:33733"/>
    </physiologicalReaction>
</comment>
<dbReference type="GeneID" id="18246336"/>
<dbReference type="STRING" id="590646.G3BC13"/>
<dbReference type="HOGENOM" id="CLU_046747_1_1_1"/>